<dbReference type="AlphaFoldDB" id="A0AAN9TNV0"/>
<comment type="caution">
    <text evidence="1">The sequence shown here is derived from an EMBL/GenBank/DDBJ whole genome shotgun (WGS) entry which is preliminary data.</text>
</comment>
<proteinExistence type="predicted"/>
<protein>
    <submittedName>
        <fullName evidence="1">Uncharacterized protein</fullName>
    </submittedName>
</protein>
<accession>A0AAN9TNV0</accession>
<evidence type="ECO:0000313" key="1">
    <source>
        <dbReference type="EMBL" id="KAK7601406.1"/>
    </source>
</evidence>
<reference evidence="1 2" key="1">
    <citation type="submission" date="2024-03" db="EMBL/GenBank/DDBJ databases">
        <title>Adaptation during the transition from Ophiocordyceps entomopathogen to insect associate is accompanied by gene loss and intensified selection.</title>
        <authorList>
            <person name="Ward C.M."/>
            <person name="Onetto C.A."/>
            <person name="Borneman A.R."/>
        </authorList>
    </citation>
    <scope>NUCLEOTIDE SEQUENCE [LARGE SCALE GENOMIC DNA]</scope>
    <source>
        <strain evidence="1">AWRI1</strain>
        <tissue evidence="1">Single Adult Female</tissue>
    </source>
</reference>
<dbReference type="Proteomes" id="UP001367676">
    <property type="component" value="Unassembled WGS sequence"/>
</dbReference>
<sequence length="144" mass="16246">MLPSVVRIGRIISDPSTVYLKNISTARLGILNHVTHRYPTYSSYRSFWNTLIRRKEAATAAEEVKPTAESEKPVDLAHEELLKSIEEFKQESDELKVADVLGKATECVPKEEVTDSNPHLKNLYEGLTMTESVLKSVSMNEILK</sequence>
<organism evidence="1 2">
    <name type="scientific">Parthenolecanium corni</name>
    <dbReference type="NCBI Taxonomy" id="536013"/>
    <lineage>
        <taxon>Eukaryota</taxon>
        <taxon>Metazoa</taxon>
        <taxon>Ecdysozoa</taxon>
        <taxon>Arthropoda</taxon>
        <taxon>Hexapoda</taxon>
        <taxon>Insecta</taxon>
        <taxon>Pterygota</taxon>
        <taxon>Neoptera</taxon>
        <taxon>Paraneoptera</taxon>
        <taxon>Hemiptera</taxon>
        <taxon>Sternorrhyncha</taxon>
        <taxon>Coccoidea</taxon>
        <taxon>Coccidae</taxon>
        <taxon>Parthenolecanium</taxon>
    </lineage>
</organism>
<dbReference type="EMBL" id="JBBCAQ010000010">
    <property type="protein sequence ID" value="KAK7601406.1"/>
    <property type="molecule type" value="Genomic_DNA"/>
</dbReference>
<name>A0AAN9TNV0_9HEMI</name>
<keyword evidence="2" id="KW-1185">Reference proteome</keyword>
<gene>
    <name evidence="1" type="ORF">V9T40_008847</name>
</gene>
<evidence type="ECO:0000313" key="2">
    <source>
        <dbReference type="Proteomes" id="UP001367676"/>
    </source>
</evidence>